<evidence type="ECO:0000313" key="1">
    <source>
        <dbReference type="EMBL" id="ALO68396.1"/>
    </source>
</evidence>
<dbReference type="InterPro" id="IPR036388">
    <property type="entry name" value="WH-like_DNA-bd_sf"/>
</dbReference>
<reference evidence="1 2" key="2">
    <citation type="journal article" date="2016" name="J. Biotechnol.">
        <title>Complete genome sequence of Arthrobacter alpinus ERGS4:06, a yellow pigmented bacterium tolerant to cold and radiations isolated from Sikkim Himalaya.</title>
        <authorList>
            <person name="Kumar R."/>
            <person name="Singh D."/>
            <person name="Swarnkar M.K."/>
            <person name="Singh A.K."/>
            <person name="Kumar S."/>
        </authorList>
    </citation>
    <scope>NUCLEOTIDE SEQUENCE [LARGE SCALE GENOMIC DNA]</scope>
    <source>
        <strain evidence="1 2">ERGS4:06</strain>
    </source>
</reference>
<dbReference type="EMBL" id="CP013200">
    <property type="protein sequence ID" value="ALO68396.1"/>
    <property type="molecule type" value="Genomic_DNA"/>
</dbReference>
<reference evidence="2" key="1">
    <citation type="submission" date="2015-11" db="EMBL/GenBank/DDBJ databases">
        <authorList>
            <person name="Kumar R."/>
            <person name="Singh D."/>
            <person name="Swarnkar M.K."/>
            <person name="Singh A.K."/>
            <person name="Kumar S."/>
        </authorList>
    </citation>
    <scope>NUCLEOTIDE SEQUENCE [LARGE SCALE GENOMIC DNA]</scope>
    <source>
        <strain evidence="2">ERGS4:06</strain>
    </source>
</reference>
<dbReference type="InterPro" id="IPR011991">
    <property type="entry name" value="ArsR-like_HTH"/>
</dbReference>
<dbReference type="CDD" id="cd00090">
    <property type="entry name" value="HTH_ARSR"/>
    <property type="match status" value="1"/>
</dbReference>
<evidence type="ECO:0000313" key="2">
    <source>
        <dbReference type="Proteomes" id="UP000059574"/>
    </source>
</evidence>
<organism evidence="1 2">
    <name type="scientific">Arthrobacter alpinus</name>
    <dbReference type="NCBI Taxonomy" id="656366"/>
    <lineage>
        <taxon>Bacteria</taxon>
        <taxon>Bacillati</taxon>
        <taxon>Actinomycetota</taxon>
        <taxon>Actinomycetes</taxon>
        <taxon>Micrococcales</taxon>
        <taxon>Micrococcaceae</taxon>
        <taxon>Arthrobacter</taxon>
    </lineage>
</organism>
<dbReference type="AlphaFoldDB" id="A0A0S2M4A0"/>
<dbReference type="InterPro" id="IPR036390">
    <property type="entry name" value="WH_DNA-bd_sf"/>
</dbReference>
<dbReference type="Gene3D" id="1.10.10.10">
    <property type="entry name" value="Winged helix-like DNA-binding domain superfamily/Winged helix DNA-binding domain"/>
    <property type="match status" value="1"/>
</dbReference>
<proteinExistence type="predicted"/>
<accession>A0A0S2M4A0</accession>
<sequence>MDEGQRLSALASLGDPVRKRLFELVRDSGNALSRDDCAAELGLPKSTIRAHLDRLVDEHLLLVEFRKIGARTGPGSGRPTKLYATARREVSASVPPRHYDLAASLLAAGVQHSIDTGAGIEESLAQVAREEGLRMGQVAGDMHTLLAETGYSPEPDGDGGTIMANCPFHRLSQDHQGVVCALNGSLLGGALEGCGDDRHVLAPDQEISHCCARLVPKP</sequence>
<gene>
    <name evidence="1" type="ORF">AS189_06955</name>
</gene>
<dbReference type="SUPFAM" id="SSF46785">
    <property type="entry name" value="Winged helix' DNA-binding domain"/>
    <property type="match status" value="1"/>
</dbReference>
<protein>
    <submittedName>
        <fullName evidence="1">Uncharacterized protein</fullName>
    </submittedName>
</protein>
<dbReference type="Proteomes" id="UP000059574">
    <property type="component" value="Chromosome"/>
</dbReference>
<name>A0A0S2M4A0_9MICC</name>